<name>A0A7S1BA37_9STRA</name>
<evidence type="ECO:0000256" key="3">
    <source>
        <dbReference type="ARBA" id="ARBA00022917"/>
    </source>
</evidence>
<feature type="compositionally biased region" description="Basic residues" evidence="4">
    <location>
        <begin position="24"/>
        <end position="34"/>
    </location>
</feature>
<keyword evidence="3" id="KW-0648">Protein biosynthesis</keyword>
<dbReference type="PANTHER" id="PTHR23001">
    <property type="entry name" value="EUKARYOTIC TRANSLATION INITIATION FACTOR"/>
    <property type="match status" value="1"/>
</dbReference>
<evidence type="ECO:0000313" key="6">
    <source>
        <dbReference type="EMBL" id="CAD8880082.1"/>
    </source>
</evidence>
<evidence type="ECO:0000256" key="1">
    <source>
        <dbReference type="ARBA" id="ARBA00010397"/>
    </source>
</evidence>
<feature type="region of interest" description="Disordered" evidence="4">
    <location>
        <begin position="1"/>
        <end position="78"/>
    </location>
</feature>
<dbReference type="GO" id="GO:0005850">
    <property type="term" value="C:eukaryotic translation initiation factor 2 complex"/>
    <property type="evidence" value="ECO:0007669"/>
    <property type="project" value="TreeGrafter"/>
</dbReference>
<reference evidence="6" key="1">
    <citation type="submission" date="2021-01" db="EMBL/GenBank/DDBJ databases">
        <authorList>
            <person name="Corre E."/>
            <person name="Pelletier E."/>
            <person name="Niang G."/>
            <person name="Scheremetjew M."/>
            <person name="Finn R."/>
            <person name="Kale V."/>
            <person name="Holt S."/>
            <person name="Cochrane G."/>
            <person name="Meng A."/>
            <person name="Brown T."/>
            <person name="Cohen L."/>
        </authorList>
    </citation>
    <scope>NUCLEOTIDE SEQUENCE</scope>
    <source>
        <strain evidence="6">308</strain>
    </source>
</reference>
<dbReference type="SUPFAM" id="SSF75689">
    <property type="entry name" value="Zinc-binding domain of translation initiation factor 2 beta"/>
    <property type="match status" value="1"/>
</dbReference>
<dbReference type="GO" id="GO:0031369">
    <property type="term" value="F:translation initiation factor binding"/>
    <property type="evidence" value="ECO:0007669"/>
    <property type="project" value="TreeGrafter"/>
</dbReference>
<dbReference type="SUPFAM" id="SSF100966">
    <property type="entry name" value="Translation initiation factor 2 beta, aIF2beta, N-terminal domain"/>
    <property type="match status" value="1"/>
</dbReference>
<accession>A0A7S1BA37</accession>
<dbReference type="InterPro" id="IPR016189">
    <property type="entry name" value="Transl_init_fac_IF2/IF5_N"/>
</dbReference>
<proteinExistence type="inferred from homology"/>
<dbReference type="PANTHER" id="PTHR23001:SF3">
    <property type="entry name" value="EUKARYOTIC TRANSLATION INITIATION FACTOR 2 SUBUNIT 2"/>
    <property type="match status" value="1"/>
</dbReference>
<sequence length="260" mass="29071">MGSEDETAPLTQEEAEMAMLLSLPKKKKKKKTKKLPSSVGDEGADKKNKPSGDGSSGDGVSLTSPDDDDDCPSRVFQRSQISSDATLAGCLADPADREASYTYSELLDRVLDSIHANNPDLAERKRRKMQPPQIQKLGTKKSLWVNFQEVCTMLRRSPEHVFAFFMAELGTEGNIDGNHRLVIRGRYQPRQIEILLRKYIVEYVTCQMCRSANTELTKDSVSRLYFCRCLNCGSNRSVGAIRSGYHATSRADRRAARNKT</sequence>
<comment type="similarity">
    <text evidence="1">Belongs to the eIF-2-beta/eIF-5 family.</text>
</comment>
<dbReference type="SMART" id="SM00653">
    <property type="entry name" value="eIF2B_5"/>
    <property type="match status" value="1"/>
</dbReference>
<organism evidence="6">
    <name type="scientific">Corethron hystrix</name>
    <dbReference type="NCBI Taxonomy" id="216773"/>
    <lineage>
        <taxon>Eukaryota</taxon>
        <taxon>Sar</taxon>
        <taxon>Stramenopiles</taxon>
        <taxon>Ochrophyta</taxon>
        <taxon>Bacillariophyta</taxon>
        <taxon>Coscinodiscophyceae</taxon>
        <taxon>Corethrophycidae</taxon>
        <taxon>Corethrales</taxon>
        <taxon>Corethraceae</taxon>
        <taxon>Corethron</taxon>
    </lineage>
</organism>
<evidence type="ECO:0000256" key="2">
    <source>
        <dbReference type="ARBA" id="ARBA00022540"/>
    </source>
</evidence>
<dbReference type="GO" id="GO:0001731">
    <property type="term" value="P:formation of translation preinitiation complex"/>
    <property type="evidence" value="ECO:0007669"/>
    <property type="project" value="TreeGrafter"/>
</dbReference>
<dbReference type="GO" id="GO:0003743">
    <property type="term" value="F:translation initiation factor activity"/>
    <property type="evidence" value="ECO:0007669"/>
    <property type="project" value="UniProtKB-KW"/>
</dbReference>
<dbReference type="EMBL" id="HBFR01010049">
    <property type="protein sequence ID" value="CAD8880082.1"/>
    <property type="molecule type" value="Transcribed_RNA"/>
</dbReference>
<gene>
    <name evidence="6" type="ORF">CHYS00102_LOCUS7267</name>
</gene>
<dbReference type="InterPro" id="IPR016190">
    <property type="entry name" value="Transl_init_fac_IF2/IF5_Zn-bd"/>
</dbReference>
<dbReference type="Gene3D" id="3.30.30.170">
    <property type="match status" value="1"/>
</dbReference>
<evidence type="ECO:0000256" key="4">
    <source>
        <dbReference type="SAM" id="MobiDB-lite"/>
    </source>
</evidence>
<dbReference type="InterPro" id="IPR002735">
    <property type="entry name" value="Transl_init_fac_IF2/IF5_dom"/>
</dbReference>
<dbReference type="InterPro" id="IPR045196">
    <property type="entry name" value="IF2/IF5"/>
</dbReference>
<keyword evidence="2" id="KW-0396">Initiation factor</keyword>
<protein>
    <recommendedName>
        <fullName evidence="5">Translation initiation factor IF2/IF5 domain-containing protein</fullName>
    </recommendedName>
</protein>
<evidence type="ECO:0000259" key="5">
    <source>
        <dbReference type="SMART" id="SM00653"/>
    </source>
</evidence>
<dbReference type="GO" id="GO:0003729">
    <property type="term" value="F:mRNA binding"/>
    <property type="evidence" value="ECO:0007669"/>
    <property type="project" value="TreeGrafter"/>
</dbReference>
<dbReference type="AlphaFoldDB" id="A0A7S1BA37"/>
<dbReference type="Pfam" id="PF01873">
    <property type="entry name" value="eIF-5_eIF-2B"/>
    <property type="match status" value="1"/>
</dbReference>
<dbReference type="FunFam" id="3.30.30.170:FF:000001">
    <property type="entry name" value="Eukaryotic translation initiation factor 2 subunit"/>
    <property type="match status" value="1"/>
</dbReference>
<feature type="domain" description="Translation initiation factor IF2/IF5" evidence="5">
    <location>
        <begin position="124"/>
        <end position="235"/>
    </location>
</feature>